<feature type="short sequence motif" description="Histidine triad motif" evidence="1">
    <location>
        <begin position="109"/>
        <end position="113"/>
    </location>
</feature>
<evidence type="ECO:0000256" key="1">
    <source>
        <dbReference type="PROSITE-ProRule" id="PRU00464"/>
    </source>
</evidence>
<dbReference type="InterPro" id="IPR036265">
    <property type="entry name" value="HIT-like_sf"/>
</dbReference>
<evidence type="ECO:0000259" key="2">
    <source>
        <dbReference type="PROSITE" id="PS51084"/>
    </source>
</evidence>
<dbReference type="PRINTS" id="PR00332">
    <property type="entry name" value="HISTRIAD"/>
</dbReference>
<organism evidence="3 4">
    <name type="scientific">Aquipuribacter nitratireducens</name>
    <dbReference type="NCBI Taxonomy" id="650104"/>
    <lineage>
        <taxon>Bacteria</taxon>
        <taxon>Bacillati</taxon>
        <taxon>Actinomycetota</taxon>
        <taxon>Actinomycetes</taxon>
        <taxon>Micrococcales</taxon>
        <taxon>Intrasporangiaceae</taxon>
        <taxon>Aquipuribacter</taxon>
    </lineage>
</organism>
<dbReference type="RefSeq" id="WP_340271382.1">
    <property type="nucleotide sequence ID" value="NZ_JBBEOG010000011.1"/>
</dbReference>
<keyword evidence="4" id="KW-1185">Reference proteome</keyword>
<protein>
    <submittedName>
        <fullName evidence="3">HIT domain-containing protein</fullName>
    </submittedName>
</protein>
<dbReference type="InterPro" id="IPR011146">
    <property type="entry name" value="HIT-like"/>
</dbReference>
<reference evidence="4" key="1">
    <citation type="journal article" date="2019" name="Int. J. Syst. Evol. Microbiol.">
        <title>The Global Catalogue of Microorganisms (GCM) 10K type strain sequencing project: providing services to taxonomists for standard genome sequencing and annotation.</title>
        <authorList>
            <consortium name="The Broad Institute Genomics Platform"/>
            <consortium name="The Broad Institute Genome Sequencing Center for Infectious Disease"/>
            <person name="Wu L."/>
            <person name="Ma J."/>
        </authorList>
    </citation>
    <scope>NUCLEOTIDE SEQUENCE [LARGE SCALE GENOMIC DNA]</scope>
    <source>
        <strain evidence="4">CCUG 43114</strain>
    </source>
</reference>
<name>A0ABW0GMN1_9MICO</name>
<sequence>MTDDTSGGTSEGAGDRDCIFCRIAAGDVPADVVHSDDDVVAFRDTAPKADVHVLVVPRAHVRDVTDLVDDPALLAAVVRTAGEVAQDFADGDFRLVFNTGPGAGQTVFHAHAHVLAGGGAAATGL</sequence>
<dbReference type="PROSITE" id="PS51084">
    <property type="entry name" value="HIT_2"/>
    <property type="match status" value="1"/>
</dbReference>
<gene>
    <name evidence="3" type="ORF">ACFPJ6_04470</name>
</gene>
<proteinExistence type="predicted"/>
<evidence type="ECO:0000313" key="4">
    <source>
        <dbReference type="Proteomes" id="UP001596122"/>
    </source>
</evidence>
<dbReference type="InterPro" id="IPR001310">
    <property type="entry name" value="Histidine_triad_HIT"/>
</dbReference>
<feature type="domain" description="HIT" evidence="2">
    <location>
        <begin position="19"/>
        <end position="125"/>
    </location>
</feature>
<dbReference type="Proteomes" id="UP001596122">
    <property type="component" value="Unassembled WGS sequence"/>
</dbReference>
<dbReference type="PANTHER" id="PTHR23089">
    <property type="entry name" value="HISTIDINE TRIAD HIT PROTEIN"/>
    <property type="match status" value="1"/>
</dbReference>
<dbReference type="Pfam" id="PF01230">
    <property type="entry name" value="HIT"/>
    <property type="match status" value="1"/>
</dbReference>
<dbReference type="EMBL" id="JBHSLD010000004">
    <property type="protein sequence ID" value="MFC5380036.1"/>
    <property type="molecule type" value="Genomic_DNA"/>
</dbReference>
<comment type="caution">
    <text evidence="3">The sequence shown here is derived from an EMBL/GenBank/DDBJ whole genome shotgun (WGS) entry which is preliminary data.</text>
</comment>
<accession>A0ABW0GMN1</accession>
<dbReference type="Gene3D" id="3.30.428.10">
    <property type="entry name" value="HIT-like"/>
    <property type="match status" value="1"/>
</dbReference>
<evidence type="ECO:0000313" key="3">
    <source>
        <dbReference type="EMBL" id="MFC5380036.1"/>
    </source>
</evidence>
<dbReference type="SUPFAM" id="SSF54197">
    <property type="entry name" value="HIT-like"/>
    <property type="match status" value="1"/>
</dbReference>